<organism evidence="2 3">
    <name type="scientific">Corchorus olitorius</name>
    <dbReference type="NCBI Taxonomy" id="93759"/>
    <lineage>
        <taxon>Eukaryota</taxon>
        <taxon>Viridiplantae</taxon>
        <taxon>Streptophyta</taxon>
        <taxon>Embryophyta</taxon>
        <taxon>Tracheophyta</taxon>
        <taxon>Spermatophyta</taxon>
        <taxon>Magnoliopsida</taxon>
        <taxon>eudicotyledons</taxon>
        <taxon>Gunneridae</taxon>
        <taxon>Pentapetalae</taxon>
        <taxon>rosids</taxon>
        <taxon>malvids</taxon>
        <taxon>Malvales</taxon>
        <taxon>Malvaceae</taxon>
        <taxon>Grewioideae</taxon>
        <taxon>Apeibeae</taxon>
        <taxon>Corchorus</taxon>
    </lineage>
</organism>
<feature type="region of interest" description="Disordered" evidence="1">
    <location>
        <begin position="1"/>
        <end position="60"/>
    </location>
</feature>
<dbReference type="SUPFAM" id="SSF52058">
    <property type="entry name" value="L domain-like"/>
    <property type="match status" value="1"/>
</dbReference>
<feature type="compositionally biased region" description="Acidic residues" evidence="1">
    <location>
        <begin position="12"/>
        <end position="41"/>
    </location>
</feature>
<keyword evidence="3" id="KW-1185">Reference proteome</keyword>
<gene>
    <name evidence="2" type="ORF">COLO4_37090</name>
</gene>
<comment type="caution">
    <text evidence="2">The sequence shown here is derived from an EMBL/GenBank/DDBJ whole genome shotgun (WGS) entry which is preliminary data.</text>
</comment>
<dbReference type="AlphaFoldDB" id="A0A1R3G3B5"/>
<dbReference type="PANTHER" id="PTHR47186">
    <property type="entry name" value="LEUCINE-RICH REPEAT-CONTAINING PROTEIN 57"/>
    <property type="match status" value="1"/>
</dbReference>
<dbReference type="InterPro" id="IPR032675">
    <property type="entry name" value="LRR_dom_sf"/>
</dbReference>
<evidence type="ECO:0000256" key="1">
    <source>
        <dbReference type="SAM" id="MobiDB-lite"/>
    </source>
</evidence>
<feature type="compositionally biased region" description="Polar residues" evidence="1">
    <location>
        <begin position="1"/>
        <end position="11"/>
    </location>
</feature>
<evidence type="ECO:0000313" key="3">
    <source>
        <dbReference type="Proteomes" id="UP000187203"/>
    </source>
</evidence>
<dbReference type="InterPro" id="IPR026906">
    <property type="entry name" value="LRR_5"/>
</dbReference>
<dbReference type="Gene3D" id="3.80.10.10">
    <property type="entry name" value="Ribonuclease Inhibitor"/>
    <property type="match status" value="2"/>
</dbReference>
<protein>
    <recommendedName>
        <fullName evidence="4">Disease resistance protein</fullName>
    </recommendedName>
</protein>
<dbReference type="Pfam" id="PF13855">
    <property type="entry name" value="LRR_8"/>
    <property type="match status" value="1"/>
</dbReference>
<dbReference type="Pfam" id="PF13306">
    <property type="entry name" value="LRR_5"/>
    <property type="match status" value="1"/>
</dbReference>
<evidence type="ECO:0008006" key="4">
    <source>
        <dbReference type="Google" id="ProtNLM"/>
    </source>
</evidence>
<feature type="compositionally biased region" description="Basic and acidic residues" evidence="1">
    <location>
        <begin position="42"/>
        <end position="60"/>
    </location>
</feature>
<dbReference type="OrthoDB" id="122245at2759"/>
<sequence>MSNTDSSTQEIISEENDQDNTQEMKEEDDEGNSQEINEEDDQGKTQDQEIKEEQDGQEKLAATEEDAKKIYNMFRENNDVSEIILTGEAGSGKTWVAMQILDSDLVTDDEKKEEMQAEDSVKKILGLGSLKDPHNLKYVKFLITRRSKDGDSSQGVKRVELGPLPENEAIRLLQKNVDRKVKNSYSQEFKQLSEAIQKKKFLPAEILMLAGNLNYIAENQSEDLEMEIAFKAAIDDLKQLLRYTYDKEPANCLINCFWHSWHFLHKHGGVHYNELITNWIMEGHLKPIKEIDKAYQKGHHILMQLIDCHMLKMQEDNVVVLEGATLNMNEYCRRGNIGRADPGLASVLKDYDPRVLEGIRPADGMMKTLCSDNKEEMISSLLVDGGRLCREVHETFFGGKHNLNLLSIFDGRLKSPDELSISKMEKLLALILRGAYLLKEIKQIAKLNALTVLEISGSTFLKEIPDQLFHDVSKLRSLKLSALGITSLPKSFSELIELRRLILSKCSSLEQLPKVDKFTKLEVIDLSECTSLVKIQEKSFKSLEKLQVIDFSHTKIEKLPIVKTLQHLEILLLKGCSDLVGMRSLKYVSTLKVLDLSGAKNIKEIMYDSFEGTSNLKELDLSETLIQFLPSDIRNLQKLRLRDCSLLRELPDLKGSDKLEELDLSGCTSLKKLPNLSALQKLKFLYLQNCSSLESLPDLKSLTKLEQLDPSGTRLWSEDVEKSLKDHIPRLIILKGKLSP</sequence>
<name>A0A1R3G3B5_9ROSI</name>
<dbReference type="EMBL" id="AWUE01023834">
    <property type="protein sequence ID" value="OMO52582.1"/>
    <property type="molecule type" value="Genomic_DNA"/>
</dbReference>
<dbReference type="Proteomes" id="UP000187203">
    <property type="component" value="Unassembled WGS sequence"/>
</dbReference>
<dbReference type="InterPro" id="IPR027417">
    <property type="entry name" value="P-loop_NTPase"/>
</dbReference>
<evidence type="ECO:0000313" key="2">
    <source>
        <dbReference type="EMBL" id="OMO52582.1"/>
    </source>
</evidence>
<dbReference type="PANTHER" id="PTHR47186:SF42">
    <property type="entry name" value="DISEASE RESISTANCE RPP13-LIKE PROTEIN 1"/>
    <property type="match status" value="1"/>
</dbReference>
<dbReference type="PROSITE" id="PS51450">
    <property type="entry name" value="LRR"/>
    <property type="match status" value="1"/>
</dbReference>
<dbReference type="STRING" id="93759.A0A1R3G3B5"/>
<dbReference type="InterPro" id="IPR001611">
    <property type="entry name" value="Leu-rich_rpt"/>
</dbReference>
<reference evidence="3" key="1">
    <citation type="submission" date="2013-09" db="EMBL/GenBank/DDBJ databases">
        <title>Corchorus olitorius genome sequencing.</title>
        <authorList>
            <person name="Alam M."/>
            <person name="Haque M.S."/>
            <person name="Islam M.S."/>
            <person name="Emdad E.M."/>
            <person name="Islam M.M."/>
            <person name="Ahmed B."/>
            <person name="Halim A."/>
            <person name="Hossen Q.M.M."/>
            <person name="Hossain M.Z."/>
            <person name="Ahmed R."/>
            <person name="Khan M.M."/>
            <person name="Islam R."/>
            <person name="Rashid M.M."/>
            <person name="Khan S.A."/>
            <person name="Rahman M.S."/>
            <person name="Alam M."/>
            <person name="Yahiya A.S."/>
            <person name="Khan M.S."/>
            <person name="Azam M.S."/>
            <person name="Haque T."/>
            <person name="Lashkar M.Z.H."/>
            <person name="Akhand A.I."/>
            <person name="Morshed G."/>
            <person name="Roy S."/>
            <person name="Uddin K.S."/>
            <person name="Rabeya T."/>
            <person name="Hossain A.S."/>
            <person name="Chowdhury A."/>
            <person name="Snigdha A.R."/>
            <person name="Mortoza M.S."/>
            <person name="Matin S.A."/>
            <person name="Hoque S.M.E."/>
            <person name="Islam M.K."/>
            <person name="Roy D.K."/>
            <person name="Haider R."/>
            <person name="Moosa M.M."/>
            <person name="Elias S.M."/>
            <person name="Hasan A.M."/>
            <person name="Jahan S."/>
            <person name="Shafiuddin M."/>
            <person name="Mahmood N."/>
            <person name="Shommy N.S."/>
        </authorList>
    </citation>
    <scope>NUCLEOTIDE SEQUENCE [LARGE SCALE GENOMIC DNA]</scope>
    <source>
        <strain evidence="3">cv. O-4</strain>
    </source>
</reference>
<accession>A0A1R3G3B5</accession>
<dbReference type="SUPFAM" id="SSF52540">
    <property type="entry name" value="P-loop containing nucleoside triphosphate hydrolases"/>
    <property type="match status" value="1"/>
</dbReference>
<proteinExistence type="predicted"/>